<dbReference type="PANTHER" id="PTHR45938:SF12">
    <property type="entry name" value="BOOPHILIN-G2"/>
    <property type="match status" value="1"/>
</dbReference>
<reference evidence="8" key="3">
    <citation type="submission" date="2025-08" db="UniProtKB">
        <authorList>
            <consortium name="Ensembl"/>
        </authorList>
    </citation>
    <scope>IDENTIFICATION</scope>
</reference>
<evidence type="ECO:0000256" key="5">
    <source>
        <dbReference type="SAM" id="Phobius"/>
    </source>
</evidence>
<keyword evidence="5" id="KW-1133">Transmembrane helix</keyword>
<dbReference type="Gene3D" id="4.10.410.10">
    <property type="entry name" value="Pancreatic trypsin inhibitor Kunitz domain"/>
    <property type="match status" value="1"/>
</dbReference>
<dbReference type="InterPro" id="IPR020901">
    <property type="entry name" value="Prtase_inh_Kunz-CS"/>
</dbReference>
<dbReference type="OrthoDB" id="196393at2759"/>
<evidence type="ECO:0000313" key="8">
    <source>
        <dbReference type="Ensembl" id="ENSAMXP00000038887.1"/>
    </source>
</evidence>
<dbReference type="SUPFAM" id="SSF57362">
    <property type="entry name" value="BPTI-like"/>
    <property type="match status" value="2"/>
</dbReference>
<dbReference type="Pfam" id="PF00014">
    <property type="entry name" value="Kunitz_BPTI"/>
    <property type="match status" value="1"/>
</dbReference>
<dbReference type="GO" id="GO:0048019">
    <property type="term" value="F:receptor antagonist activity"/>
    <property type="evidence" value="ECO:0007669"/>
    <property type="project" value="TreeGrafter"/>
</dbReference>
<keyword evidence="5" id="KW-0472">Membrane</keyword>
<sequence>MNSLLYFHVFVLAVVCGVGLALDPKCNVTAAEGTGDRTLKYSYNKQFGYCLPFFHKGECLGGNCFDSDETCMQSCSLDYRQRFPEGDAVCSLPPEKGNCLALLAQYYYDSEEKICRLFHYSGCHGNGNRFETREACQSMCQAKSGRMLGAAETPNPDQQTVDVGLIVGILGGIVFAVAVVVAIAMFVTQRKAKRVDMKKVPTTDIEMS</sequence>
<feature type="transmembrane region" description="Helical" evidence="5">
    <location>
        <begin position="163"/>
        <end position="188"/>
    </location>
</feature>
<dbReference type="GO" id="GO:0004867">
    <property type="term" value="F:serine-type endopeptidase inhibitor activity"/>
    <property type="evidence" value="ECO:0007669"/>
    <property type="project" value="InterPro"/>
</dbReference>
<keyword evidence="4" id="KW-1015">Disulfide bond</keyword>
<dbReference type="PANTHER" id="PTHR45938">
    <property type="entry name" value="ACP24A4-RELATED"/>
    <property type="match status" value="1"/>
</dbReference>
<dbReference type="InParanoid" id="A0A3B1J9B8"/>
<dbReference type="CDD" id="cd00109">
    <property type="entry name" value="Kunitz-type"/>
    <property type="match status" value="1"/>
</dbReference>
<organism evidence="8 9">
    <name type="scientific">Astyanax mexicanus</name>
    <name type="common">Blind cave fish</name>
    <name type="synonym">Astyanax fasciatus mexicanus</name>
    <dbReference type="NCBI Taxonomy" id="7994"/>
    <lineage>
        <taxon>Eukaryota</taxon>
        <taxon>Metazoa</taxon>
        <taxon>Chordata</taxon>
        <taxon>Craniata</taxon>
        <taxon>Vertebrata</taxon>
        <taxon>Euteleostomi</taxon>
        <taxon>Actinopterygii</taxon>
        <taxon>Neopterygii</taxon>
        <taxon>Teleostei</taxon>
        <taxon>Ostariophysi</taxon>
        <taxon>Characiformes</taxon>
        <taxon>Characoidei</taxon>
        <taxon>Acestrorhamphidae</taxon>
        <taxon>Acestrorhamphinae</taxon>
        <taxon>Astyanax</taxon>
    </lineage>
</organism>
<evidence type="ECO:0000313" key="9">
    <source>
        <dbReference type="Proteomes" id="UP000018467"/>
    </source>
</evidence>
<reference evidence="8" key="4">
    <citation type="submission" date="2025-09" db="UniProtKB">
        <authorList>
            <consortium name="Ensembl"/>
        </authorList>
    </citation>
    <scope>IDENTIFICATION</scope>
</reference>
<dbReference type="AlphaFoldDB" id="A0A3B1J9B8"/>
<dbReference type="Ensembl" id="ENSAMXT00000034191.1">
    <property type="protein sequence ID" value="ENSAMXP00000038887.1"/>
    <property type="gene ID" value="ENSAMXG00000030192.1"/>
</dbReference>
<evidence type="ECO:0000256" key="2">
    <source>
        <dbReference type="ARBA" id="ARBA00022525"/>
    </source>
</evidence>
<evidence type="ECO:0000256" key="4">
    <source>
        <dbReference type="ARBA" id="ARBA00023157"/>
    </source>
</evidence>
<feature type="signal peptide" evidence="6">
    <location>
        <begin position="1"/>
        <end position="21"/>
    </location>
</feature>
<dbReference type="SMART" id="SM00131">
    <property type="entry name" value="KU"/>
    <property type="match status" value="2"/>
</dbReference>
<dbReference type="Proteomes" id="UP000018467">
    <property type="component" value="Unassembled WGS sequence"/>
</dbReference>
<dbReference type="GO" id="GO:0005615">
    <property type="term" value="C:extracellular space"/>
    <property type="evidence" value="ECO:0007669"/>
    <property type="project" value="TreeGrafter"/>
</dbReference>
<dbReference type="FunFam" id="4.10.410.10:FF:000020">
    <property type="entry name" value="Collagen, type VI, alpha 3"/>
    <property type="match status" value="1"/>
</dbReference>
<feature type="chain" id="PRO_5017360867" evidence="6">
    <location>
        <begin position="22"/>
        <end position="208"/>
    </location>
</feature>
<name>A0A3B1J9B8_ASTMX</name>
<evidence type="ECO:0000256" key="3">
    <source>
        <dbReference type="ARBA" id="ARBA00022729"/>
    </source>
</evidence>
<keyword evidence="2" id="KW-0964">Secreted</keyword>
<keyword evidence="9" id="KW-1185">Reference proteome</keyword>
<dbReference type="GO" id="GO:0007179">
    <property type="term" value="P:transforming growth factor beta receptor signaling pathway"/>
    <property type="evidence" value="ECO:0007669"/>
    <property type="project" value="TreeGrafter"/>
</dbReference>
<evidence type="ECO:0000256" key="1">
    <source>
        <dbReference type="ARBA" id="ARBA00004613"/>
    </source>
</evidence>
<dbReference type="GeneTree" id="ENSGT00940000169460"/>
<keyword evidence="5" id="KW-0812">Transmembrane</keyword>
<proteinExistence type="predicted"/>
<protein>
    <submittedName>
        <fullName evidence="8">Tissue factor pathway inhibitor-like</fullName>
    </submittedName>
</protein>
<evidence type="ECO:0000256" key="6">
    <source>
        <dbReference type="SAM" id="SignalP"/>
    </source>
</evidence>
<dbReference type="PROSITE" id="PS50279">
    <property type="entry name" value="BPTI_KUNITZ_2"/>
    <property type="match status" value="1"/>
</dbReference>
<accession>A0A3B1J9B8</accession>
<dbReference type="PRINTS" id="PR00759">
    <property type="entry name" value="BASICPTASE"/>
</dbReference>
<reference evidence="9" key="1">
    <citation type="submission" date="2013-03" db="EMBL/GenBank/DDBJ databases">
        <authorList>
            <person name="Jeffery W."/>
            <person name="Warren W."/>
            <person name="Wilson R.K."/>
        </authorList>
    </citation>
    <scope>NUCLEOTIDE SEQUENCE</scope>
    <source>
        <strain evidence="9">female</strain>
    </source>
</reference>
<dbReference type="Bgee" id="ENSAMXG00000030192">
    <property type="expression patterns" value="Expressed in intestine and 5 other cell types or tissues"/>
</dbReference>
<dbReference type="GO" id="GO:0050431">
    <property type="term" value="F:transforming growth factor beta binding"/>
    <property type="evidence" value="ECO:0007669"/>
    <property type="project" value="TreeGrafter"/>
</dbReference>
<keyword evidence="3 6" id="KW-0732">Signal</keyword>
<evidence type="ECO:0000259" key="7">
    <source>
        <dbReference type="PROSITE" id="PS50279"/>
    </source>
</evidence>
<dbReference type="PROSITE" id="PS00280">
    <property type="entry name" value="BPTI_KUNITZ_1"/>
    <property type="match status" value="1"/>
</dbReference>
<dbReference type="InterPro" id="IPR036880">
    <property type="entry name" value="Kunitz_BPTI_sf"/>
</dbReference>
<feature type="domain" description="BPTI/Kunitz inhibitor" evidence="7">
    <location>
        <begin position="90"/>
        <end position="140"/>
    </location>
</feature>
<dbReference type="InterPro" id="IPR002223">
    <property type="entry name" value="Kunitz_BPTI"/>
</dbReference>
<comment type="subcellular location">
    <subcellularLocation>
        <location evidence="1">Secreted</location>
    </subcellularLocation>
</comment>
<reference evidence="9" key="2">
    <citation type="journal article" date="2014" name="Nat. Commun.">
        <title>The cavefish genome reveals candidate genes for eye loss.</title>
        <authorList>
            <person name="McGaugh S.E."/>
            <person name="Gross J.B."/>
            <person name="Aken B."/>
            <person name="Blin M."/>
            <person name="Borowsky R."/>
            <person name="Chalopin D."/>
            <person name="Hinaux H."/>
            <person name="Jeffery W.R."/>
            <person name="Keene A."/>
            <person name="Ma L."/>
            <person name="Minx P."/>
            <person name="Murphy D."/>
            <person name="O'Quin K.E."/>
            <person name="Retaux S."/>
            <person name="Rohner N."/>
            <person name="Searle S.M."/>
            <person name="Stahl B.A."/>
            <person name="Tabin C."/>
            <person name="Volff J.N."/>
            <person name="Yoshizawa M."/>
            <person name="Warren W.C."/>
        </authorList>
    </citation>
    <scope>NUCLEOTIDE SEQUENCE [LARGE SCALE GENOMIC DNA]</scope>
    <source>
        <strain evidence="9">female</strain>
    </source>
</reference>